<dbReference type="Proteomes" id="UP000694255">
    <property type="component" value="Unassembled WGS sequence"/>
</dbReference>
<dbReference type="PANTHER" id="PTHR13036">
    <property type="entry name" value="BETA1,4 MANNOSYLTRANSFERASE"/>
    <property type="match status" value="1"/>
</dbReference>
<accession>A0A8J5QG69</accession>
<gene>
    <name evidence="20" type="ORF">J8A68_001393</name>
</gene>
<evidence type="ECO:0000256" key="5">
    <source>
        <dbReference type="ARBA" id="ARBA00015841"/>
    </source>
</evidence>
<dbReference type="RefSeq" id="XP_049265316.1">
    <property type="nucleotide sequence ID" value="XM_049405042.1"/>
</dbReference>
<keyword evidence="21" id="KW-1185">Reference proteome</keyword>
<evidence type="ECO:0000256" key="4">
    <source>
        <dbReference type="ARBA" id="ARBA00012611"/>
    </source>
</evidence>
<evidence type="ECO:0000256" key="8">
    <source>
        <dbReference type="ARBA" id="ARBA00022692"/>
    </source>
</evidence>
<dbReference type="InterPro" id="IPR026051">
    <property type="entry name" value="ALG1-like"/>
</dbReference>
<feature type="domain" description="Glycosyl transferase family 1" evidence="19">
    <location>
        <begin position="266"/>
        <end position="436"/>
    </location>
</feature>
<comment type="catalytic activity">
    <reaction evidence="17">
        <text>an N,N'-diacetylchitobiosyl-diphospho-di-trans,poly-cis-dolichol + GDP-alpha-D-mannose = a beta-D-Man-(1-&gt;4)-beta-D-GlcNAc-(1-&gt;4)-alpha-D-GlcNAc-diphospho-di-trans,poly-cis-dolichol + GDP + H(+)</text>
        <dbReference type="Rhea" id="RHEA:13865"/>
        <dbReference type="Rhea" id="RHEA-COMP:19510"/>
        <dbReference type="Rhea" id="RHEA-COMP:19511"/>
        <dbReference type="ChEBI" id="CHEBI:15378"/>
        <dbReference type="ChEBI" id="CHEBI:57269"/>
        <dbReference type="ChEBI" id="CHEBI:57527"/>
        <dbReference type="ChEBI" id="CHEBI:58189"/>
        <dbReference type="ChEBI" id="CHEBI:58472"/>
        <dbReference type="EC" id="2.4.1.142"/>
    </reaction>
    <physiologicalReaction direction="left-to-right" evidence="17">
        <dbReference type="Rhea" id="RHEA:13866"/>
    </physiologicalReaction>
</comment>
<evidence type="ECO:0000313" key="20">
    <source>
        <dbReference type="EMBL" id="KAG7665084.1"/>
    </source>
</evidence>
<evidence type="ECO:0000313" key="21">
    <source>
        <dbReference type="Proteomes" id="UP000694255"/>
    </source>
</evidence>
<proteinExistence type="inferred from homology"/>
<keyword evidence="8 18" id="KW-0812">Transmembrane</keyword>
<keyword evidence="10 18" id="KW-1133">Transmembrane helix</keyword>
<comment type="similarity">
    <text evidence="3">Belongs to the glycosyltransferase group 1 family.</text>
</comment>
<dbReference type="GO" id="GO:0004578">
    <property type="term" value="F:chitobiosyldiphosphodolichol beta-mannosyltransferase activity"/>
    <property type="evidence" value="ECO:0007669"/>
    <property type="project" value="UniProtKB-EC"/>
</dbReference>
<dbReference type="GO" id="GO:0005789">
    <property type="term" value="C:endoplasmic reticulum membrane"/>
    <property type="evidence" value="ECO:0007669"/>
    <property type="project" value="UniProtKB-SubCell"/>
</dbReference>
<dbReference type="Pfam" id="PF00534">
    <property type="entry name" value="Glycos_transf_1"/>
    <property type="match status" value="1"/>
</dbReference>
<evidence type="ECO:0000256" key="11">
    <source>
        <dbReference type="ARBA" id="ARBA00023136"/>
    </source>
</evidence>
<keyword evidence="7" id="KW-0808">Transferase</keyword>
<keyword evidence="11 18" id="KW-0472">Membrane</keyword>
<feature type="transmembrane region" description="Helical" evidence="18">
    <location>
        <begin position="147"/>
        <end position="168"/>
    </location>
</feature>
<dbReference type="UniPathway" id="UPA00378"/>
<dbReference type="EC" id="2.4.1.142" evidence="4"/>
<evidence type="ECO:0000256" key="18">
    <source>
        <dbReference type="SAM" id="Phobius"/>
    </source>
</evidence>
<evidence type="ECO:0000256" key="14">
    <source>
        <dbReference type="ARBA" id="ARBA00031434"/>
    </source>
</evidence>
<dbReference type="EMBL" id="JAGSYN010000053">
    <property type="protein sequence ID" value="KAG7665084.1"/>
    <property type="molecule type" value="Genomic_DNA"/>
</dbReference>
<organism evidence="20 21">
    <name type="scientific">[Candida] subhashii</name>
    <dbReference type="NCBI Taxonomy" id="561895"/>
    <lineage>
        <taxon>Eukaryota</taxon>
        <taxon>Fungi</taxon>
        <taxon>Dikarya</taxon>
        <taxon>Ascomycota</taxon>
        <taxon>Saccharomycotina</taxon>
        <taxon>Pichiomycetes</taxon>
        <taxon>Debaryomycetaceae</taxon>
        <taxon>Spathaspora</taxon>
    </lineage>
</organism>
<evidence type="ECO:0000256" key="9">
    <source>
        <dbReference type="ARBA" id="ARBA00022824"/>
    </source>
</evidence>
<dbReference type="AlphaFoldDB" id="A0A8J5QG69"/>
<evidence type="ECO:0000256" key="12">
    <source>
        <dbReference type="ARBA" id="ARBA00024899"/>
    </source>
</evidence>
<dbReference type="PANTHER" id="PTHR13036:SF0">
    <property type="entry name" value="CHITOBIOSYLDIPHOSPHODOLICHOL BETA-MANNOSYLTRANSFERASE"/>
    <property type="match status" value="1"/>
</dbReference>
<evidence type="ECO:0000256" key="16">
    <source>
        <dbReference type="ARBA" id="ARBA00033088"/>
    </source>
</evidence>
<comment type="function">
    <text evidence="12">Participates in the formation of the lipid-linked precursor oligosaccharide for N-glycosylation. Involved in assembling the dolichol-pyrophosphate-GlcNAc(2)-Man(5) intermediate on the cytoplasmic surface of the ER.</text>
</comment>
<sequence length="463" mass="53127">MAGFIEYKGFDHIWDYSGPWLWCLVGLYLCLPIIAYKLLPLLSTPKSKPGKRRSIGIFVLGDLGHSPRMCYHASSFSKLNYDVNLCGYLETEPPVHVIDDMNIDICEIKVIKNSTGLPYLVFAGKKIFIQFYQLFQLLLQFRGIDYILIQNPPSVPLLFLIIVFIKLFSRNTELIIDWHNLNYSILNLRYKNERHPIVRLVRFYEMFLGKFANLNVTVTKQMKKFLIEEFGFKKSNIVTLYDRPGDQFKPLQELPISKPEFLQSHELFNQIENVENYKILASSTSFTPDEDFNILLNALKQYENTKNVPPVFLIVTGKGPLKSQFLQTVKDLDFSPSKVIIKSAWLTAEEYPIILSLADLGVSLHTSSSGIDLPMKIVDFFGCGIPVISLSFPAIGELVKQNVNGLITDNKNTEAEMYNLLVQTMTDSELLATIKQGAMEESGLRWDQNWRTVLKKKFEYELN</sequence>
<dbReference type="OrthoDB" id="614844at2759"/>
<comment type="caution">
    <text evidence="20">The sequence shown here is derived from an EMBL/GenBank/DDBJ whole genome shotgun (WGS) entry which is preliminary data.</text>
</comment>
<evidence type="ECO:0000256" key="10">
    <source>
        <dbReference type="ARBA" id="ARBA00022989"/>
    </source>
</evidence>
<evidence type="ECO:0000256" key="13">
    <source>
        <dbReference type="ARBA" id="ARBA00030745"/>
    </source>
</evidence>
<reference evidence="20 21" key="1">
    <citation type="journal article" date="2021" name="DNA Res.">
        <title>Genome analysis of Candida subhashii reveals its hybrid nature and dual mitochondrial genome conformations.</title>
        <authorList>
            <person name="Mixao V."/>
            <person name="Hegedusova E."/>
            <person name="Saus E."/>
            <person name="Pryszcz L.P."/>
            <person name="Cillingova A."/>
            <person name="Nosek J."/>
            <person name="Gabaldon T."/>
        </authorList>
    </citation>
    <scope>NUCLEOTIDE SEQUENCE [LARGE SCALE GENOMIC DNA]</scope>
    <source>
        <strain evidence="20 21">CBS 10753</strain>
    </source>
</reference>
<evidence type="ECO:0000256" key="17">
    <source>
        <dbReference type="ARBA" id="ARBA00045071"/>
    </source>
</evidence>
<evidence type="ECO:0000256" key="1">
    <source>
        <dbReference type="ARBA" id="ARBA00004389"/>
    </source>
</evidence>
<dbReference type="GeneID" id="73468194"/>
<name>A0A8J5QG69_9ASCO</name>
<dbReference type="InterPro" id="IPR001296">
    <property type="entry name" value="Glyco_trans_1"/>
</dbReference>
<comment type="pathway">
    <text evidence="2">Protein modification; protein glycosylation.</text>
</comment>
<keyword evidence="6" id="KW-0328">Glycosyltransferase</keyword>
<evidence type="ECO:0000256" key="6">
    <source>
        <dbReference type="ARBA" id="ARBA00022676"/>
    </source>
</evidence>
<evidence type="ECO:0000256" key="2">
    <source>
        <dbReference type="ARBA" id="ARBA00004922"/>
    </source>
</evidence>
<protein>
    <recommendedName>
        <fullName evidence="5">Chitobiosyldiphosphodolichol beta-mannosyltransferase</fullName>
        <ecNumber evidence="4">2.4.1.142</ecNumber>
    </recommendedName>
    <alternativeName>
        <fullName evidence="13">Asparagine-linked glycosylation protein 1</fullName>
    </alternativeName>
    <alternativeName>
        <fullName evidence="15">Beta-1,4-mannosyltransferase</fullName>
    </alternativeName>
    <alternativeName>
        <fullName evidence="16">GDP-Man:GlcNAc2-PP-dolichol mannosyltransferase</fullName>
    </alternativeName>
    <alternativeName>
        <fullName evidence="14">GDP-mannose-dolichol diphosphochitobiose mannosyltransferase</fullName>
    </alternativeName>
</protein>
<evidence type="ECO:0000256" key="15">
    <source>
        <dbReference type="ARBA" id="ARBA00031566"/>
    </source>
</evidence>
<keyword evidence="9" id="KW-0256">Endoplasmic reticulum</keyword>
<evidence type="ECO:0000256" key="3">
    <source>
        <dbReference type="ARBA" id="ARBA00006122"/>
    </source>
</evidence>
<evidence type="ECO:0000259" key="19">
    <source>
        <dbReference type="Pfam" id="PF00534"/>
    </source>
</evidence>
<evidence type="ECO:0000256" key="7">
    <source>
        <dbReference type="ARBA" id="ARBA00022679"/>
    </source>
</evidence>
<comment type="subcellular location">
    <subcellularLocation>
        <location evidence="1">Endoplasmic reticulum membrane</location>
        <topology evidence="1">Single-pass membrane protein</topology>
    </subcellularLocation>
</comment>
<feature type="transmembrane region" description="Helical" evidence="18">
    <location>
        <begin position="19"/>
        <end position="39"/>
    </location>
</feature>